<organism evidence="12 13">
    <name type="scientific">Nitrosospira lacus</name>
    <dbReference type="NCBI Taxonomy" id="1288494"/>
    <lineage>
        <taxon>Bacteria</taxon>
        <taxon>Pseudomonadati</taxon>
        <taxon>Pseudomonadota</taxon>
        <taxon>Betaproteobacteria</taxon>
        <taxon>Nitrosomonadales</taxon>
        <taxon>Nitrosomonadaceae</taxon>
        <taxon>Nitrosospira</taxon>
    </lineage>
</organism>
<evidence type="ECO:0000256" key="9">
    <source>
        <dbReference type="RuleBase" id="RU003613"/>
    </source>
</evidence>
<evidence type="ECO:0000313" key="13">
    <source>
        <dbReference type="Proteomes" id="UP000012179"/>
    </source>
</evidence>
<proteinExistence type="inferred from homology"/>
<name>A0A1W6SNA1_9PROT</name>
<evidence type="ECO:0000256" key="3">
    <source>
        <dbReference type="ARBA" id="ARBA00022618"/>
    </source>
</evidence>
<dbReference type="Pfam" id="PF04354">
    <property type="entry name" value="ZipA_C"/>
    <property type="match status" value="1"/>
</dbReference>
<keyword evidence="6 9" id="KW-0472">Membrane</keyword>
<dbReference type="EMBL" id="CP021106">
    <property type="protein sequence ID" value="ARO87242.1"/>
    <property type="molecule type" value="Genomic_DNA"/>
</dbReference>
<dbReference type="GO" id="GO:0005886">
    <property type="term" value="C:plasma membrane"/>
    <property type="evidence" value="ECO:0007669"/>
    <property type="project" value="UniProtKB-SubCell"/>
</dbReference>
<keyword evidence="13" id="KW-1185">Reference proteome</keyword>
<dbReference type="InterPro" id="IPR011919">
    <property type="entry name" value="Cell_div_ZipA"/>
</dbReference>
<feature type="domain" description="ZipA C-terminal FtsZ-binding" evidence="11">
    <location>
        <begin position="248"/>
        <end position="374"/>
    </location>
</feature>
<dbReference type="SUPFAM" id="SSF64383">
    <property type="entry name" value="Cell-division protein ZipA, C-terminal domain"/>
    <property type="match status" value="1"/>
</dbReference>
<dbReference type="eggNOG" id="COG3115">
    <property type="taxonomic scope" value="Bacteria"/>
</dbReference>
<evidence type="ECO:0000256" key="1">
    <source>
        <dbReference type="ARBA" id="ARBA00022475"/>
    </source>
</evidence>
<evidence type="ECO:0000256" key="8">
    <source>
        <dbReference type="RuleBase" id="RU003612"/>
    </source>
</evidence>
<dbReference type="InterPro" id="IPR036765">
    <property type="entry name" value="ZipA_FtsZ-bd_C_sf"/>
</dbReference>
<dbReference type="Gene3D" id="3.30.1400.10">
    <property type="entry name" value="ZipA, C-terminal FtsZ-binding domain"/>
    <property type="match status" value="1"/>
</dbReference>
<evidence type="ECO:0000259" key="11">
    <source>
        <dbReference type="SMART" id="SM00771"/>
    </source>
</evidence>
<dbReference type="KEGG" id="nlc:EBAPG3_005360"/>
<evidence type="ECO:0000313" key="12">
    <source>
        <dbReference type="EMBL" id="ARO87242.1"/>
    </source>
</evidence>
<comment type="subcellular location">
    <subcellularLocation>
        <location evidence="9">Cell inner membrane</location>
        <topology evidence="9">Single-pass type I membrane protein</topology>
    </subcellularLocation>
</comment>
<dbReference type="PANTHER" id="PTHR38685:SF1">
    <property type="entry name" value="CELL DIVISION PROTEIN ZIPA"/>
    <property type="match status" value="1"/>
</dbReference>
<dbReference type="InterPro" id="IPR007449">
    <property type="entry name" value="ZipA_FtsZ-bd_C"/>
</dbReference>
<keyword evidence="2 9" id="KW-0997">Cell inner membrane</keyword>
<comment type="similarity">
    <text evidence="8">Belongs to the ZipA family.</text>
</comment>
<keyword evidence="7 8" id="KW-0131">Cell cycle</keyword>
<evidence type="ECO:0000256" key="5">
    <source>
        <dbReference type="ARBA" id="ARBA00022989"/>
    </source>
</evidence>
<dbReference type="OrthoDB" id="8521018at2"/>
<evidence type="ECO:0000256" key="6">
    <source>
        <dbReference type="ARBA" id="ARBA00023136"/>
    </source>
</evidence>
<reference evidence="12 13" key="1">
    <citation type="journal article" date="2015" name="Int. J. Syst. Evol. Microbiol.">
        <title>Nitrosospira lacus sp. nov., a psychrotolerant, ammonia-oxidizing bacterium from sandy lake sediment.</title>
        <authorList>
            <person name="Urakawa H."/>
            <person name="Garcia J.C."/>
            <person name="Nielsen J.L."/>
            <person name="Le V.Q."/>
            <person name="Kozlowski J.A."/>
            <person name="Stein L.Y."/>
            <person name="Lim C.K."/>
            <person name="Pommerening-Roser A."/>
            <person name="Martens-Habbena W."/>
            <person name="Stahl D.A."/>
            <person name="Klotz M.G."/>
        </authorList>
    </citation>
    <scope>NUCLEOTIDE SEQUENCE [LARGE SCALE GENOMIC DNA]</scope>
    <source>
        <strain evidence="12 13">APG3</strain>
    </source>
</reference>
<keyword evidence="5 10" id="KW-1133">Transmembrane helix</keyword>
<comment type="function">
    <text evidence="8">Essential cell division protein that stabilizes the FtsZ protofilaments by cross-linking them and that serves as a cytoplasmic membrane anchor for the Z ring. Also required for the recruitment to the septal ring of downstream cell division proteins.</text>
</comment>
<accession>A0A1W6SNA1</accession>
<keyword evidence="1 9" id="KW-1003">Cell membrane</keyword>
<protein>
    <recommendedName>
        <fullName evidence="8">Cell division protein ZipA</fullName>
    </recommendedName>
</protein>
<dbReference type="SMART" id="SM00771">
    <property type="entry name" value="ZipA_C"/>
    <property type="match status" value="1"/>
</dbReference>
<feature type="transmembrane region" description="Helical" evidence="10">
    <location>
        <begin position="6"/>
        <end position="27"/>
    </location>
</feature>
<gene>
    <name evidence="12" type="ORF">EBAPG3_005360</name>
</gene>
<sequence>MADMSELQISLIAIGFVVVLGVVLFNWMQQRRYRRGAEEAFARKHEDVLLKADTSVAEDERVEPQLGKELLRELQGEPEAEPQLMEIPQPDLSIISAGPDDSVTSAGSITLAGSAASHEIPVGHVDVMDTVDYIANIRAQTSIADAELAEVLQRKFDFSKPVRWLGQRNADTAWEEITIEKIGKGGFIGLKGCLQLADRAGPVSEVSLSEFHDMVQNFATRVNAVADCPNVRQAYALALSLDQFCAEVDVMIGINIISRDNSVFTGAKIQVLAEASGFKLGTNGIFSYRDENNSLLFSLNNHESSPFLPDSVRTITTHGITFLLDVPRVANGEKIFDEMTHLAEIFSDALGGMMVDDNHTPLSDSGIGKIKQQLSAIQALMQARKIPAGSEIALRLFA</sequence>
<evidence type="ECO:0000256" key="10">
    <source>
        <dbReference type="SAM" id="Phobius"/>
    </source>
</evidence>
<dbReference type="GO" id="GO:0032153">
    <property type="term" value="C:cell division site"/>
    <property type="evidence" value="ECO:0007669"/>
    <property type="project" value="TreeGrafter"/>
</dbReference>
<evidence type="ECO:0000256" key="2">
    <source>
        <dbReference type="ARBA" id="ARBA00022519"/>
    </source>
</evidence>
<evidence type="ECO:0000256" key="7">
    <source>
        <dbReference type="ARBA" id="ARBA00023306"/>
    </source>
</evidence>
<keyword evidence="3 8" id="KW-0132">Cell division</keyword>
<dbReference type="PANTHER" id="PTHR38685">
    <property type="entry name" value="CELL DIVISION PROTEIN ZIPA"/>
    <property type="match status" value="1"/>
</dbReference>
<evidence type="ECO:0000256" key="4">
    <source>
        <dbReference type="ARBA" id="ARBA00022692"/>
    </source>
</evidence>
<keyword evidence="4 9" id="KW-0812">Transmembrane</keyword>
<dbReference type="Proteomes" id="UP000012179">
    <property type="component" value="Chromosome"/>
</dbReference>
<dbReference type="GO" id="GO:0000917">
    <property type="term" value="P:division septum assembly"/>
    <property type="evidence" value="ECO:0007669"/>
    <property type="project" value="TreeGrafter"/>
</dbReference>
<dbReference type="AlphaFoldDB" id="A0A1W6SNA1"/>